<dbReference type="AlphaFoldDB" id="A0A1G9XAP1"/>
<dbReference type="STRING" id="660521.SAMN04487949_2897"/>
<proteinExistence type="predicted"/>
<dbReference type="PANTHER" id="PTHR43422">
    <property type="entry name" value="THIAMINE THIAZOLE SYNTHASE"/>
    <property type="match status" value="1"/>
</dbReference>
<dbReference type="InterPro" id="IPR002938">
    <property type="entry name" value="FAD-bd"/>
</dbReference>
<dbReference type="SUPFAM" id="SSF51905">
    <property type="entry name" value="FAD/NAD(P)-binding domain"/>
    <property type="match status" value="1"/>
</dbReference>
<organism evidence="2 3">
    <name type="scientific">Halogranum gelatinilyticum</name>
    <dbReference type="NCBI Taxonomy" id="660521"/>
    <lineage>
        <taxon>Archaea</taxon>
        <taxon>Methanobacteriati</taxon>
        <taxon>Methanobacteriota</taxon>
        <taxon>Stenosarchaea group</taxon>
        <taxon>Halobacteria</taxon>
        <taxon>Halobacteriales</taxon>
        <taxon>Haloferacaceae</taxon>
    </lineage>
</organism>
<evidence type="ECO:0000313" key="3">
    <source>
        <dbReference type="Proteomes" id="UP000199451"/>
    </source>
</evidence>
<dbReference type="Pfam" id="PF01494">
    <property type="entry name" value="FAD_binding_3"/>
    <property type="match status" value="1"/>
</dbReference>
<reference evidence="3" key="1">
    <citation type="submission" date="2016-10" db="EMBL/GenBank/DDBJ databases">
        <authorList>
            <person name="Varghese N."/>
            <person name="Submissions S."/>
        </authorList>
    </citation>
    <scope>NUCLEOTIDE SEQUENCE [LARGE SCALE GENOMIC DNA]</scope>
    <source>
        <strain evidence="3">CGMCC 1.10119</strain>
    </source>
</reference>
<keyword evidence="3" id="KW-1185">Reference proteome</keyword>
<dbReference type="RefSeq" id="WP_170830648.1">
    <property type="nucleotide sequence ID" value="NZ_FNHL01000004.1"/>
</dbReference>
<dbReference type="PANTHER" id="PTHR43422:SF3">
    <property type="entry name" value="THIAMINE THIAZOLE SYNTHASE"/>
    <property type="match status" value="1"/>
</dbReference>
<feature type="domain" description="FAD-binding" evidence="1">
    <location>
        <begin position="154"/>
        <end position="360"/>
    </location>
</feature>
<evidence type="ECO:0000313" key="2">
    <source>
        <dbReference type="EMBL" id="SDM93385.1"/>
    </source>
</evidence>
<dbReference type="Proteomes" id="UP000199451">
    <property type="component" value="Unassembled WGS sequence"/>
</dbReference>
<evidence type="ECO:0000259" key="1">
    <source>
        <dbReference type="Pfam" id="PF01494"/>
    </source>
</evidence>
<dbReference type="InterPro" id="IPR036188">
    <property type="entry name" value="FAD/NAD-bd_sf"/>
</dbReference>
<protein>
    <submittedName>
        <fullName evidence="2">2-polyprenyl-6-methoxyphenol hydroxylase</fullName>
    </submittedName>
</protein>
<accession>A0A1G9XAP1</accession>
<sequence>MTLANLNQYNPGQTQPVGCRAIVVGGSMAGLCAARVLRDSFDEVVVLDRDEFPRKPQRRDGAPQTSQPHAMLEAGRATLEDFFPGFTEAVQSAGGLLLEVGEDIVWYDKGAPVAEPAADLPALYASRPLFEHVVREQIREFNEIQLRGDCHFREYEYDSDDEQVTGVCYRDEAGTERTLDAALIVDATGRNSRTPKWLEAHGYPVPDVDEVEVDVTYSTVRIDRPSDIHRGVLIAPEVHRPRGAAMLPVEGDRWEVLLQGMHGERAPDDRETFMQWAEQLPLDEIGQRLRQHEWVSDIQQYPFPGSIRRHYEAIERFPEGLVVTGDALASFNPVYGQGMSVAALDALVLHHELVNGLDGLGPRFFERTNKTIDEAWTVAVGNDFSFDETTGPKPFGTDLLNRYVNRLIRRAHDDSELSAAFFRVLRLEKSTTSLAHPSVVWRVFRP</sequence>
<dbReference type="EMBL" id="FNHL01000004">
    <property type="protein sequence ID" value="SDM93385.1"/>
    <property type="molecule type" value="Genomic_DNA"/>
</dbReference>
<dbReference type="Gene3D" id="3.50.50.60">
    <property type="entry name" value="FAD/NAD(P)-binding domain"/>
    <property type="match status" value="1"/>
</dbReference>
<name>A0A1G9XAP1_9EURY</name>
<dbReference type="OrthoDB" id="202449at2157"/>
<gene>
    <name evidence="2" type="ORF">SAMN04487949_2897</name>
</gene>
<dbReference type="GO" id="GO:0071949">
    <property type="term" value="F:FAD binding"/>
    <property type="evidence" value="ECO:0007669"/>
    <property type="project" value="InterPro"/>
</dbReference>